<feature type="chain" id="PRO_5046102599" evidence="5">
    <location>
        <begin position="22"/>
        <end position="654"/>
    </location>
</feature>
<dbReference type="PANTHER" id="PTHR47435:SF4">
    <property type="entry name" value="KELCH REPEAT PROTEIN (AFU_ORTHOLOGUE AFUA_5G12780)"/>
    <property type="match status" value="1"/>
</dbReference>
<dbReference type="PANTHER" id="PTHR47435">
    <property type="entry name" value="KELCH REPEAT PROTEIN (AFU_ORTHOLOGUE AFUA_5G12780)"/>
    <property type="match status" value="1"/>
</dbReference>
<keyword evidence="4" id="KW-0472">Membrane</keyword>
<keyword evidence="4" id="KW-1133">Transmembrane helix</keyword>
<evidence type="ECO:0000313" key="6">
    <source>
        <dbReference type="EMBL" id="GAB1320960.1"/>
    </source>
</evidence>
<dbReference type="GeneID" id="98181912"/>
<protein>
    <submittedName>
        <fullName evidence="6">Kelch repeat-containing protein</fullName>
    </submittedName>
</protein>
<keyword evidence="1" id="KW-0677">Repeat</keyword>
<dbReference type="RefSeq" id="XP_070922690.1">
    <property type="nucleotide sequence ID" value="XM_071066589.1"/>
</dbReference>
<evidence type="ECO:0000256" key="2">
    <source>
        <dbReference type="ARBA" id="ARBA00023004"/>
    </source>
</evidence>
<evidence type="ECO:0000256" key="3">
    <source>
        <dbReference type="SAM" id="MobiDB-lite"/>
    </source>
</evidence>
<feature type="transmembrane region" description="Helical" evidence="4">
    <location>
        <begin position="470"/>
        <end position="493"/>
    </location>
</feature>
<dbReference type="Pfam" id="PF24681">
    <property type="entry name" value="Kelch_KLHDC2_KLHL20_DRC7"/>
    <property type="match status" value="1"/>
</dbReference>
<evidence type="ECO:0000256" key="4">
    <source>
        <dbReference type="SAM" id="Phobius"/>
    </source>
</evidence>
<feature type="signal peptide" evidence="5">
    <location>
        <begin position="1"/>
        <end position="21"/>
    </location>
</feature>
<dbReference type="SUPFAM" id="SSF117281">
    <property type="entry name" value="Kelch motif"/>
    <property type="match status" value="1"/>
</dbReference>
<feature type="region of interest" description="Disordered" evidence="3">
    <location>
        <begin position="568"/>
        <end position="641"/>
    </location>
</feature>
<dbReference type="Gene3D" id="2.120.10.80">
    <property type="entry name" value="Kelch-type beta propeller"/>
    <property type="match status" value="2"/>
</dbReference>
<feature type="compositionally biased region" description="Polar residues" evidence="3">
    <location>
        <begin position="441"/>
        <end position="459"/>
    </location>
</feature>
<gene>
    <name evidence="6" type="ORF">MFIFM68171_11170</name>
</gene>
<feature type="compositionally biased region" description="Polar residues" evidence="3">
    <location>
        <begin position="573"/>
        <end position="601"/>
    </location>
</feature>
<accession>A0ABQ0GT80</accession>
<name>A0ABQ0GT80_9PEZI</name>
<dbReference type="InterPro" id="IPR015915">
    <property type="entry name" value="Kelch-typ_b-propeller"/>
</dbReference>
<keyword evidence="7" id="KW-1185">Reference proteome</keyword>
<dbReference type="Proteomes" id="UP001628179">
    <property type="component" value="Unassembled WGS sequence"/>
</dbReference>
<organism evidence="6 7">
    <name type="scientific">Madurella fahalii</name>
    <dbReference type="NCBI Taxonomy" id="1157608"/>
    <lineage>
        <taxon>Eukaryota</taxon>
        <taxon>Fungi</taxon>
        <taxon>Dikarya</taxon>
        <taxon>Ascomycota</taxon>
        <taxon>Pezizomycotina</taxon>
        <taxon>Sordariomycetes</taxon>
        <taxon>Sordariomycetidae</taxon>
        <taxon>Sordariales</taxon>
        <taxon>Sordariales incertae sedis</taxon>
        <taxon>Madurella</taxon>
    </lineage>
</organism>
<evidence type="ECO:0000256" key="5">
    <source>
        <dbReference type="SAM" id="SignalP"/>
    </source>
</evidence>
<evidence type="ECO:0000256" key="1">
    <source>
        <dbReference type="ARBA" id="ARBA00022737"/>
    </source>
</evidence>
<keyword evidence="2" id="KW-0408">Iron</keyword>
<reference evidence="6 7" key="1">
    <citation type="submission" date="2024-09" db="EMBL/GenBank/DDBJ databases">
        <title>Itraconazole resistance in Madurella fahalii resulting from another homologue of gene encoding cytochrome P450 14-alpha sterol demethylase (CYP51).</title>
        <authorList>
            <person name="Yoshioka I."/>
            <person name="Fahal A.H."/>
            <person name="Kaneko S."/>
            <person name="Yaguchi T."/>
        </authorList>
    </citation>
    <scope>NUCLEOTIDE SEQUENCE [LARGE SCALE GENOMIC DNA]</scope>
    <source>
        <strain evidence="6 7">IFM 68171</strain>
    </source>
</reference>
<sequence length="654" mass="71204">MLNRQVLFFLLVSGFVAISFGQYHAVRDFCRRFGHQSAVVDNRLYVDGGFVNWKPFTETSQNLSNPFLVFSDLDDSAVGMPTLHANLSKNATIPSVHGGVLWDDSVNKRLYLYGGETYQTTPTNFLLYSYDILNDQWDSLGPPTGPVSITPTSYGAGVSIPARGEAYYYGGWFNNASVPGWTGPPQASNRMIRYTMDSNTWSNLTGPDTIKRAEGVMVFIPIADAGMLVYFGGSQDLNGTLTPQPLDTIFLYDVANGKWYTQKTSGRTPEDRRRFCAGATWAQDQSSYNIYLYGGGGFVPGTGYDDIYVLTIPSFQWIRGPYPAGSNVTGPYPKSMMTCNVVNNAQMLVIGGTYANDTTFMCDAESVWGQHNMALSQENPDRDIWGEYIPSVTTYTVPTFIRTAIGGEETGGATMTAPATGFAAPELTVLMTRKAVITPRSPTRTIPMPTASNPGNGTDASPPPELGTGAIAGIAVGGFVALVATLAGCCCYIRHRQKSYQQPRISGQSLPPSTAWGSTIPSVISPAVTHASYVQPIQSPVMLPSVPFYPPAELATDDQRYVWARSMAGSPVSRKQNPSQWTYSQATATETLSPARSTRSRNGSRDDRGPVPGAPFWSPPSPQLPPYVSQVHMPQARNPSLRVPIEQYNLDEIR</sequence>
<proteinExistence type="predicted"/>
<comment type="caution">
    <text evidence="6">The sequence shown here is derived from an EMBL/GenBank/DDBJ whole genome shotgun (WGS) entry which is preliminary data.</text>
</comment>
<feature type="region of interest" description="Disordered" evidence="3">
    <location>
        <begin position="441"/>
        <end position="461"/>
    </location>
</feature>
<evidence type="ECO:0000313" key="7">
    <source>
        <dbReference type="Proteomes" id="UP001628179"/>
    </source>
</evidence>
<keyword evidence="5" id="KW-0732">Signal</keyword>
<keyword evidence="4" id="KW-0812">Transmembrane</keyword>
<dbReference type="EMBL" id="BAAFSV010000006">
    <property type="protein sequence ID" value="GAB1320960.1"/>
    <property type="molecule type" value="Genomic_DNA"/>
</dbReference>